<protein>
    <submittedName>
        <fullName evidence="2">Uncharacterized protein</fullName>
    </submittedName>
</protein>
<gene>
    <name evidence="2" type="ORF">PCOR1329_LOCUS67862</name>
</gene>
<reference evidence="2" key="1">
    <citation type="submission" date="2023-10" db="EMBL/GenBank/DDBJ databases">
        <authorList>
            <person name="Chen Y."/>
            <person name="Shah S."/>
            <person name="Dougan E. K."/>
            <person name="Thang M."/>
            <person name="Chan C."/>
        </authorList>
    </citation>
    <scope>NUCLEOTIDE SEQUENCE [LARGE SCALE GENOMIC DNA]</scope>
</reference>
<feature type="region of interest" description="Disordered" evidence="1">
    <location>
        <begin position="194"/>
        <end position="259"/>
    </location>
</feature>
<comment type="caution">
    <text evidence="2">The sequence shown here is derived from an EMBL/GenBank/DDBJ whole genome shotgun (WGS) entry which is preliminary data.</text>
</comment>
<feature type="compositionally biased region" description="Pro residues" evidence="1">
    <location>
        <begin position="166"/>
        <end position="177"/>
    </location>
</feature>
<evidence type="ECO:0000313" key="2">
    <source>
        <dbReference type="EMBL" id="CAK0886544.1"/>
    </source>
</evidence>
<organism evidence="2 3">
    <name type="scientific">Prorocentrum cordatum</name>
    <dbReference type="NCBI Taxonomy" id="2364126"/>
    <lineage>
        <taxon>Eukaryota</taxon>
        <taxon>Sar</taxon>
        <taxon>Alveolata</taxon>
        <taxon>Dinophyceae</taxon>
        <taxon>Prorocentrales</taxon>
        <taxon>Prorocentraceae</taxon>
        <taxon>Prorocentrum</taxon>
    </lineage>
</organism>
<feature type="compositionally biased region" description="Low complexity" evidence="1">
    <location>
        <begin position="197"/>
        <end position="208"/>
    </location>
</feature>
<evidence type="ECO:0000313" key="3">
    <source>
        <dbReference type="Proteomes" id="UP001189429"/>
    </source>
</evidence>
<dbReference type="EMBL" id="CAUYUJ010018817">
    <property type="protein sequence ID" value="CAK0886544.1"/>
    <property type="molecule type" value="Genomic_DNA"/>
</dbReference>
<keyword evidence="3" id="KW-1185">Reference proteome</keyword>
<feature type="region of interest" description="Disordered" evidence="1">
    <location>
        <begin position="159"/>
        <end position="181"/>
    </location>
</feature>
<evidence type="ECO:0000256" key="1">
    <source>
        <dbReference type="SAM" id="MobiDB-lite"/>
    </source>
</evidence>
<accession>A0ABN9WJ50</accession>
<sequence>MASRGAAGGPRGLAEVLERWLQSPLGASQCCRSSGAVPIIDAIGMCAELRELSGGSIARLASALGAEPPEGPVAVDAAGQAVRLRSASSRGITRSVSERVRAAAERQVMAAPGGGASLLDLLEAGAVAALLGGVPEVSERLEVLRQALGASERVEVCGSRAAARGPAPPADSTPPRVPSRSLQLDVLGGVRRDDGQAADALSDALSDAEPQEPGADGDAPTPESAFRTPSLGSEPGACGSSPCAPGGAQGCGESPATGRECAAGAAHLGAAAAAAAAGASQSEHAPQWSGPEDQQFMPLCGGAGGQWLWCPLVLPAEAFGRKPWGLTVPS</sequence>
<dbReference type="Proteomes" id="UP001189429">
    <property type="component" value="Unassembled WGS sequence"/>
</dbReference>
<name>A0ABN9WJ50_9DINO</name>
<proteinExistence type="predicted"/>